<dbReference type="InterPro" id="IPR003772">
    <property type="entry name" value="YceD"/>
</dbReference>
<reference evidence="2 3" key="1">
    <citation type="submission" date="2016-06" db="EMBL/GenBank/DDBJ databases">
        <authorList>
            <person name="Haines A.N."/>
            <person name="Council K.R."/>
        </authorList>
    </citation>
    <scope>NUCLEOTIDE SEQUENCE [LARGE SCALE GENOMIC DNA]</scope>
    <source>
        <strain evidence="2 3">SP158-29</strain>
    </source>
</reference>
<dbReference type="eggNOG" id="COG1399">
    <property type="taxonomic scope" value="Bacteria"/>
</dbReference>
<sequence length="177" mass="20331">MLQVSELKKRQEPKHFAVNLEIGSILKDRNPEIIDIKDVLAEGTVVYEQGLFILDYSLDYTIILPSSRSMKEVSLTEHQLIQELFIEESEVSNKKDLVEENLVLVLNEPVINLEESVIDNILLNIPLQVLTEDEKSSEDFPTGQNWEVLTEEQYLQLKADQKKETNPFASLQGLFDE</sequence>
<dbReference type="Proteomes" id="UP001180515">
    <property type="component" value="Unassembled WGS sequence"/>
</dbReference>
<dbReference type="STRING" id="936154.STP_1381"/>
<dbReference type="Proteomes" id="UP000217465">
    <property type="component" value="Unassembled WGS sequence"/>
</dbReference>
<dbReference type="Pfam" id="PF02620">
    <property type="entry name" value="YceD"/>
    <property type="match status" value="1"/>
</dbReference>
<dbReference type="AlphaFoldDB" id="A0A0E2UEE5"/>
<name>A0A0E2UEE5_9STRE</name>
<dbReference type="EMBL" id="JARQAG010000001">
    <property type="protein sequence ID" value="MDT2730659.1"/>
    <property type="molecule type" value="Genomic_DNA"/>
</dbReference>
<reference evidence="1" key="2">
    <citation type="submission" date="2023-03" db="EMBL/GenBank/DDBJ databases">
        <authorList>
            <person name="Shen W."/>
            <person name="Cai J."/>
        </authorList>
    </citation>
    <scope>NUCLEOTIDE SEQUENCE</scope>
    <source>
        <strain evidence="1">P82-2</strain>
    </source>
</reference>
<organism evidence="2 3">
    <name type="scientific">Streptococcus parauberis</name>
    <dbReference type="NCBI Taxonomy" id="1348"/>
    <lineage>
        <taxon>Bacteria</taxon>
        <taxon>Bacillati</taxon>
        <taxon>Bacillota</taxon>
        <taxon>Bacilli</taxon>
        <taxon>Lactobacillales</taxon>
        <taxon>Streptococcaceae</taxon>
        <taxon>Streptococcus</taxon>
    </lineage>
</organism>
<proteinExistence type="predicted"/>
<dbReference type="RefSeq" id="WP_003102943.1">
    <property type="nucleotide sequence ID" value="NZ_BAWT01000025.1"/>
</dbReference>
<evidence type="ECO:0000313" key="3">
    <source>
        <dbReference type="Proteomes" id="UP000217465"/>
    </source>
</evidence>
<protein>
    <submittedName>
        <fullName evidence="1">YceD family protein</fullName>
    </submittedName>
</protein>
<dbReference type="GeneID" id="61421187"/>
<dbReference type="OrthoDB" id="9790372at2"/>
<evidence type="ECO:0000313" key="2">
    <source>
        <dbReference type="EMBL" id="PCH11523.1"/>
    </source>
</evidence>
<dbReference type="EMBL" id="NSGR01000009">
    <property type="protein sequence ID" value="PCH11523.1"/>
    <property type="molecule type" value="Genomic_DNA"/>
</dbReference>
<evidence type="ECO:0000313" key="1">
    <source>
        <dbReference type="EMBL" id="MDT2730659.1"/>
    </source>
</evidence>
<gene>
    <name evidence="2" type="ORF">A9Y57_01827</name>
    <name evidence="1" type="ORF">P7G31_00135</name>
</gene>
<accession>A0A0E2UEE5</accession>
<comment type="caution">
    <text evidence="2">The sequence shown here is derived from an EMBL/GenBank/DDBJ whole genome shotgun (WGS) entry which is preliminary data.</text>
</comment>